<feature type="transmembrane region" description="Helical" evidence="1">
    <location>
        <begin position="350"/>
        <end position="369"/>
    </location>
</feature>
<keyword evidence="2" id="KW-0732">Signal</keyword>
<dbReference type="Proteomes" id="UP000198287">
    <property type="component" value="Unassembled WGS sequence"/>
</dbReference>
<keyword evidence="1" id="KW-1133">Transmembrane helix</keyword>
<evidence type="ECO:0000256" key="2">
    <source>
        <dbReference type="SAM" id="SignalP"/>
    </source>
</evidence>
<keyword evidence="1" id="KW-0812">Transmembrane</keyword>
<protein>
    <submittedName>
        <fullName evidence="3">Uncharacterized protein</fullName>
    </submittedName>
</protein>
<reference evidence="3 4" key="1">
    <citation type="submission" date="2015-12" db="EMBL/GenBank/DDBJ databases">
        <title>The genome of Folsomia candida.</title>
        <authorList>
            <person name="Faddeeva A."/>
            <person name="Derks M.F."/>
            <person name="Anvar Y."/>
            <person name="Smit S."/>
            <person name="Van Straalen N."/>
            <person name="Roelofs D."/>
        </authorList>
    </citation>
    <scope>NUCLEOTIDE SEQUENCE [LARGE SCALE GENOMIC DNA]</scope>
    <source>
        <strain evidence="3 4">VU population</strain>
        <tissue evidence="3">Whole body</tissue>
    </source>
</reference>
<dbReference type="AlphaFoldDB" id="A0A226DUB9"/>
<dbReference type="EMBL" id="LNIX01000011">
    <property type="protein sequence ID" value="OXA49082.1"/>
    <property type="molecule type" value="Genomic_DNA"/>
</dbReference>
<evidence type="ECO:0000313" key="4">
    <source>
        <dbReference type="Proteomes" id="UP000198287"/>
    </source>
</evidence>
<keyword evidence="1" id="KW-0472">Membrane</keyword>
<feature type="chain" id="PRO_5012443430" evidence="2">
    <location>
        <begin position="20"/>
        <end position="923"/>
    </location>
</feature>
<sequence length="923" mass="106801">MSFLRICRLILQLVINVATFGNITPIARQAVRQNQAEIHAKAAEYLHPFENCTTMIFTPHNISWSSLNKPTLGPIVLLKYEGYNGWRAPPIFRKFYLHRRRNPVQHCWATFAILPEQSEHFESDMYFMLQPCFIGAHWSFQYFIWITKSKGEVQSHLVDFLVLVYLGLREVIIVDVNNLIQESALLRMEYYNMYYLKTPPVGTYRSDLWYTIECWPFSCLDELTVISKNASKLNKYFWMDARFSQIINAVGNVSGQINPSCHMYCRIANQTTLNGFLEFLILQDVVVSGLANFTRLYYIPSIRPLREDQDPVFSFLLYGVQTYSFVSCYNVKSKIYIVSALTSPFDRKSWTYMATSFGIVLIILTVVHRKVDSDGVFILVGIFLENSIISSRTIYEAEIRSEKHHLIGLYAILAVWMLFAGTVLTNAYSSCFTMEMIIPMKYQSPWDSIIDVEGIHILMPFFLMTDLEAIGPSISDYTRYFEFYLEIYLRFNELIRHGSKYKRIEQHKKTVKRFFESLKYHFEEGENSGKFTSSSPPYDKSALQDYPIQPVEYDAEDSYGIVKSLTSCKRVALMDTKENIDKITSFLNDNVEKIAYRSVDDDFFFSSSSVGWKMPPVRESYGEKQLKVMISSGILAHWESLYKLWKPAKLLDYYANWTHPRVEAVSKLDLGSKIVTGFYVWGIALVICMLTFFGEITRLSPQFSNPTTENSVVNIFVDLSKVRQSAPELVLLTNLLNDHTRPKRVFKMSNLALDYVKHYRNCNFKSYTDPKMTSRFNQETASFIMPAIPKWVNGYNLYQVQSSLSYCGEDPNFMFLVDTEATAKLPISLNSYPLLKWTTKLFVLNPIQLEMYVLCYSCAVYPLRQIETNPRNLLAQQWKMYNQNLNGMQCPVQCRSGSPQKEILAAVSTYQVDHSPGQQCAFS</sequence>
<organism evidence="3 4">
    <name type="scientific">Folsomia candida</name>
    <name type="common">Springtail</name>
    <dbReference type="NCBI Taxonomy" id="158441"/>
    <lineage>
        <taxon>Eukaryota</taxon>
        <taxon>Metazoa</taxon>
        <taxon>Ecdysozoa</taxon>
        <taxon>Arthropoda</taxon>
        <taxon>Hexapoda</taxon>
        <taxon>Collembola</taxon>
        <taxon>Entomobryomorpha</taxon>
        <taxon>Isotomoidea</taxon>
        <taxon>Isotomidae</taxon>
        <taxon>Proisotominae</taxon>
        <taxon>Folsomia</taxon>
    </lineage>
</organism>
<feature type="transmembrane region" description="Helical" evidence="1">
    <location>
        <begin position="375"/>
        <end position="395"/>
    </location>
</feature>
<proteinExistence type="predicted"/>
<feature type="transmembrane region" description="Helical" evidence="1">
    <location>
        <begin position="407"/>
        <end position="428"/>
    </location>
</feature>
<evidence type="ECO:0000313" key="3">
    <source>
        <dbReference type="EMBL" id="OXA49082.1"/>
    </source>
</evidence>
<accession>A0A226DUB9</accession>
<comment type="caution">
    <text evidence="3">The sequence shown here is derived from an EMBL/GenBank/DDBJ whole genome shotgun (WGS) entry which is preliminary data.</text>
</comment>
<gene>
    <name evidence="3" type="ORF">Fcan01_16382</name>
</gene>
<evidence type="ECO:0000256" key="1">
    <source>
        <dbReference type="SAM" id="Phobius"/>
    </source>
</evidence>
<feature type="transmembrane region" description="Helical" evidence="1">
    <location>
        <begin position="678"/>
        <end position="696"/>
    </location>
</feature>
<feature type="signal peptide" evidence="2">
    <location>
        <begin position="1"/>
        <end position="19"/>
    </location>
</feature>
<name>A0A226DUB9_FOLCA</name>
<keyword evidence="4" id="KW-1185">Reference proteome</keyword>